<dbReference type="PROSITE" id="PS00108">
    <property type="entry name" value="PROTEIN_KINASE_ST"/>
    <property type="match status" value="1"/>
</dbReference>
<name>A0A976MA19_THEOR</name>
<dbReference type="Gene3D" id="1.10.510.10">
    <property type="entry name" value="Transferase(Phosphotransferase) domain 1"/>
    <property type="match status" value="1"/>
</dbReference>
<evidence type="ECO:0000256" key="3">
    <source>
        <dbReference type="ARBA" id="ARBA00022679"/>
    </source>
</evidence>
<evidence type="ECO:0000313" key="10">
    <source>
        <dbReference type="EMBL" id="UKK00707.2"/>
    </source>
</evidence>
<dbReference type="EMBL" id="CP056069">
    <property type="protein sequence ID" value="UKK00707.2"/>
    <property type="molecule type" value="Genomic_DNA"/>
</dbReference>
<accession>A0A976MA19</accession>
<keyword evidence="6" id="KW-0067">ATP-binding</keyword>
<dbReference type="PROSITE" id="PS50011">
    <property type="entry name" value="PROTEIN_KINASE_DOM"/>
    <property type="match status" value="1"/>
</dbReference>
<dbReference type="InterPro" id="IPR000719">
    <property type="entry name" value="Prot_kinase_dom"/>
</dbReference>
<dbReference type="GO" id="GO:0004674">
    <property type="term" value="F:protein serine/threonine kinase activity"/>
    <property type="evidence" value="ECO:0007669"/>
    <property type="project" value="UniProtKB-KW"/>
</dbReference>
<proteinExistence type="predicted"/>
<reference evidence="10" key="1">
    <citation type="submission" date="2022-07" db="EMBL/GenBank/DDBJ databases">
        <title>Evaluation of T. orientalis genome assembly methods using nanopore sequencing and analysis of variation between genomes.</title>
        <authorList>
            <person name="Yam J."/>
            <person name="Micallef M.L."/>
            <person name="Liu M."/>
            <person name="Djordjevic S.P."/>
            <person name="Bogema D.R."/>
            <person name="Jenkins C."/>
        </authorList>
    </citation>
    <scope>NUCLEOTIDE SEQUENCE</scope>
    <source>
        <strain evidence="10">Goon Nure</strain>
    </source>
</reference>
<keyword evidence="2" id="KW-0723">Serine/threonine-protein kinase</keyword>
<dbReference type="InterPro" id="IPR051131">
    <property type="entry name" value="NEK_Ser/Thr_kinase_NIMA"/>
</dbReference>
<evidence type="ECO:0000256" key="7">
    <source>
        <dbReference type="ARBA" id="ARBA00047899"/>
    </source>
</evidence>
<evidence type="ECO:0000313" key="11">
    <source>
        <dbReference type="Proteomes" id="UP000244811"/>
    </source>
</evidence>
<evidence type="ECO:0000256" key="8">
    <source>
        <dbReference type="ARBA" id="ARBA00048679"/>
    </source>
</evidence>
<comment type="catalytic activity">
    <reaction evidence="7">
        <text>L-threonyl-[protein] + ATP = O-phospho-L-threonyl-[protein] + ADP + H(+)</text>
        <dbReference type="Rhea" id="RHEA:46608"/>
        <dbReference type="Rhea" id="RHEA-COMP:11060"/>
        <dbReference type="Rhea" id="RHEA-COMP:11605"/>
        <dbReference type="ChEBI" id="CHEBI:15378"/>
        <dbReference type="ChEBI" id="CHEBI:30013"/>
        <dbReference type="ChEBI" id="CHEBI:30616"/>
        <dbReference type="ChEBI" id="CHEBI:61977"/>
        <dbReference type="ChEBI" id="CHEBI:456216"/>
        <dbReference type="EC" id="2.7.11.1"/>
    </reaction>
</comment>
<dbReference type="GO" id="GO:0005524">
    <property type="term" value="F:ATP binding"/>
    <property type="evidence" value="ECO:0007669"/>
    <property type="project" value="UniProtKB-KW"/>
</dbReference>
<sequence>MSDSSNLNLNEYDIVTNFKLVKILSKGPFGNTALLCDNKGNNVVRKRFNISLISDLETKLCLNEIDIISKINHPFIVKYICSYVEGKYLCIITEYCKGGDLHKYILYRNSKNKPIEEERILIWLTQILSALKFLHKRHVLHRDLKTLNILIDSNKILKICDFGVSKSLNRTSDNTGTLIGTPYYFSPELVNGHKYGFPSDIWAVGCILYELCTFRTPFHGAKGIVELTRLINENDVPNLPPKYSPELNSLYKSMMLKDHRYRLTATELLSTEILQNVLKRMIKEAQ</sequence>
<comment type="catalytic activity">
    <reaction evidence="8">
        <text>L-seryl-[protein] + ATP = O-phospho-L-seryl-[protein] + ADP + H(+)</text>
        <dbReference type="Rhea" id="RHEA:17989"/>
        <dbReference type="Rhea" id="RHEA-COMP:9863"/>
        <dbReference type="Rhea" id="RHEA-COMP:11604"/>
        <dbReference type="ChEBI" id="CHEBI:15378"/>
        <dbReference type="ChEBI" id="CHEBI:29999"/>
        <dbReference type="ChEBI" id="CHEBI:30616"/>
        <dbReference type="ChEBI" id="CHEBI:83421"/>
        <dbReference type="ChEBI" id="CHEBI:456216"/>
        <dbReference type="EC" id="2.7.11.1"/>
    </reaction>
</comment>
<evidence type="ECO:0000256" key="2">
    <source>
        <dbReference type="ARBA" id="ARBA00022527"/>
    </source>
</evidence>
<keyword evidence="3" id="KW-0808">Transferase</keyword>
<evidence type="ECO:0000256" key="6">
    <source>
        <dbReference type="ARBA" id="ARBA00022840"/>
    </source>
</evidence>
<dbReference type="SUPFAM" id="SSF56112">
    <property type="entry name" value="Protein kinase-like (PK-like)"/>
    <property type="match status" value="1"/>
</dbReference>
<dbReference type="SMART" id="SM00220">
    <property type="entry name" value="S_TKc"/>
    <property type="match status" value="1"/>
</dbReference>
<evidence type="ECO:0000259" key="9">
    <source>
        <dbReference type="PROSITE" id="PS50011"/>
    </source>
</evidence>
<dbReference type="InterPro" id="IPR011009">
    <property type="entry name" value="Kinase-like_dom_sf"/>
</dbReference>
<evidence type="ECO:0000256" key="4">
    <source>
        <dbReference type="ARBA" id="ARBA00022741"/>
    </source>
</evidence>
<keyword evidence="4" id="KW-0547">Nucleotide-binding</keyword>
<organism evidence="10 11">
    <name type="scientific">Theileria orientalis</name>
    <dbReference type="NCBI Taxonomy" id="68886"/>
    <lineage>
        <taxon>Eukaryota</taxon>
        <taxon>Sar</taxon>
        <taxon>Alveolata</taxon>
        <taxon>Apicomplexa</taxon>
        <taxon>Aconoidasida</taxon>
        <taxon>Piroplasmida</taxon>
        <taxon>Theileriidae</taxon>
        <taxon>Theileria</taxon>
    </lineage>
</organism>
<feature type="domain" description="Protein kinase" evidence="9">
    <location>
        <begin position="18"/>
        <end position="274"/>
    </location>
</feature>
<dbReference type="InterPro" id="IPR008271">
    <property type="entry name" value="Ser/Thr_kinase_AS"/>
</dbReference>
<dbReference type="Proteomes" id="UP000244811">
    <property type="component" value="Chromosome 1"/>
</dbReference>
<dbReference type="PANTHER" id="PTHR44899">
    <property type="entry name" value="CAMK FAMILY PROTEIN KINASE"/>
    <property type="match status" value="1"/>
</dbReference>
<keyword evidence="5 10" id="KW-0418">Kinase</keyword>
<evidence type="ECO:0000256" key="1">
    <source>
        <dbReference type="ARBA" id="ARBA00012513"/>
    </source>
</evidence>
<dbReference type="PIRSF" id="PIRSF000654">
    <property type="entry name" value="Integrin-linked_kinase"/>
    <property type="match status" value="1"/>
</dbReference>
<gene>
    <name evidence="10" type="ORF">MACK_000781</name>
</gene>
<evidence type="ECO:0000256" key="5">
    <source>
        <dbReference type="ARBA" id="ARBA00022777"/>
    </source>
</evidence>
<dbReference type="AlphaFoldDB" id="A0A976MA19"/>
<dbReference type="Pfam" id="PF00069">
    <property type="entry name" value="Pkinase"/>
    <property type="match status" value="1"/>
</dbReference>
<protein>
    <recommendedName>
        <fullName evidence="1">non-specific serine/threonine protein kinase</fullName>
        <ecNumber evidence="1">2.7.11.1</ecNumber>
    </recommendedName>
</protein>
<dbReference type="PANTHER" id="PTHR44899:SF3">
    <property type="entry name" value="SERINE_THREONINE-PROTEIN KINASE NEK1"/>
    <property type="match status" value="1"/>
</dbReference>
<dbReference type="EC" id="2.7.11.1" evidence="1"/>